<dbReference type="RefSeq" id="XP_013261743.1">
    <property type="nucleotide sequence ID" value="XM_013406289.1"/>
</dbReference>
<dbReference type="GeneID" id="25278930"/>
<evidence type="ECO:0000313" key="2">
    <source>
        <dbReference type="Proteomes" id="UP000027920"/>
    </source>
</evidence>
<dbReference type="EMBL" id="AMGV01000003">
    <property type="protein sequence ID" value="KEF59153.1"/>
    <property type="molecule type" value="Genomic_DNA"/>
</dbReference>
<evidence type="ECO:0000313" key="1">
    <source>
        <dbReference type="EMBL" id="KEF59153.1"/>
    </source>
</evidence>
<gene>
    <name evidence="1" type="ORF">A1O9_03997</name>
</gene>
<keyword evidence="2" id="KW-1185">Reference proteome</keyword>
<name>A0A072PIK6_9EURO</name>
<protein>
    <submittedName>
        <fullName evidence="1">Uncharacterized protein</fullName>
    </submittedName>
</protein>
<organism evidence="1 2">
    <name type="scientific">Exophiala aquamarina CBS 119918</name>
    <dbReference type="NCBI Taxonomy" id="1182545"/>
    <lineage>
        <taxon>Eukaryota</taxon>
        <taxon>Fungi</taxon>
        <taxon>Dikarya</taxon>
        <taxon>Ascomycota</taxon>
        <taxon>Pezizomycotina</taxon>
        <taxon>Eurotiomycetes</taxon>
        <taxon>Chaetothyriomycetidae</taxon>
        <taxon>Chaetothyriales</taxon>
        <taxon>Herpotrichiellaceae</taxon>
        <taxon>Exophiala</taxon>
    </lineage>
</organism>
<dbReference type="Proteomes" id="UP000027920">
    <property type="component" value="Unassembled WGS sequence"/>
</dbReference>
<accession>A0A072PIK6</accession>
<proteinExistence type="predicted"/>
<comment type="caution">
    <text evidence="1">The sequence shown here is derived from an EMBL/GenBank/DDBJ whole genome shotgun (WGS) entry which is preliminary data.</text>
</comment>
<dbReference type="AlphaFoldDB" id="A0A072PIK6"/>
<sequence>MINWYIYPEIVPSEIKAYEPRLIILQERLRALGTISYEELANLVDGSDGLASQYLFQIVEQLLNSVTGIETIFANHYDPDLHTRKPLGTVWLTLDYRAQQLKLVAGQPMINPRRLFPEDYRGANVLGKLCRGAVQMINNRDRGKISFVEKKDLTEENNRKLRDFGGAFLYWECADCAYKVRYHVSNSMTSNIHTTDEIRDHLSTAIQYRSSFLARSHLYIPQAATNQISVGRRESGTISSSTMKLGCLFCASKGKELKRGTTAFARPEDLAEHIGSYHRKPIPPSILLHKYLVAMAGKMVNDRMRWDLNFL</sequence>
<dbReference type="VEuPathDB" id="FungiDB:A1O9_03997"/>
<dbReference type="OrthoDB" id="4155372at2759"/>
<dbReference type="HOGENOM" id="CLU_842061_0_0_1"/>
<reference evidence="1 2" key="1">
    <citation type="submission" date="2013-03" db="EMBL/GenBank/DDBJ databases">
        <title>The Genome Sequence of Exophiala aquamarina CBS 119918.</title>
        <authorList>
            <consortium name="The Broad Institute Genomics Platform"/>
            <person name="Cuomo C."/>
            <person name="de Hoog S."/>
            <person name="Gorbushina A."/>
            <person name="Walker B."/>
            <person name="Young S.K."/>
            <person name="Zeng Q."/>
            <person name="Gargeya S."/>
            <person name="Fitzgerald M."/>
            <person name="Haas B."/>
            <person name="Abouelleil A."/>
            <person name="Allen A.W."/>
            <person name="Alvarado L."/>
            <person name="Arachchi H.M."/>
            <person name="Berlin A.M."/>
            <person name="Chapman S.B."/>
            <person name="Gainer-Dewar J."/>
            <person name="Goldberg J."/>
            <person name="Griggs A."/>
            <person name="Gujja S."/>
            <person name="Hansen M."/>
            <person name="Howarth C."/>
            <person name="Imamovic A."/>
            <person name="Ireland A."/>
            <person name="Larimer J."/>
            <person name="McCowan C."/>
            <person name="Murphy C."/>
            <person name="Pearson M."/>
            <person name="Poon T.W."/>
            <person name="Priest M."/>
            <person name="Roberts A."/>
            <person name="Saif S."/>
            <person name="Shea T."/>
            <person name="Sisk P."/>
            <person name="Sykes S."/>
            <person name="Wortman J."/>
            <person name="Nusbaum C."/>
            <person name="Birren B."/>
        </authorList>
    </citation>
    <scope>NUCLEOTIDE SEQUENCE [LARGE SCALE GENOMIC DNA]</scope>
    <source>
        <strain evidence="1 2">CBS 119918</strain>
    </source>
</reference>
<dbReference type="STRING" id="1182545.A0A072PIK6"/>